<evidence type="ECO:0000256" key="1">
    <source>
        <dbReference type="SAM" id="SignalP"/>
    </source>
</evidence>
<evidence type="ECO:0000313" key="2">
    <source>
        <dbReference type="EMBL" id="MBW48530.1"/>
    </source>
</evidence>
<accession>A0A2M4B6B4</accession>
<proteinExistence type="predicted"/>
<dbReference type="AlphaFoldDB" id="A0A2M4B6B4"/>
<feature type="chain" id="PRO_5014805063" evidence="1">
    <location>
        <begin position="21"/>
        <end position="78"/>
    </location>
</feature>
<keyword evidence="1" id="KW-0732">Signal</keyword>
<reference evidence="2" key="1">
    <citation type="submission" date="2018-01" db="EMBL/GenBank/DDBJ databases">
        <title>An insight into the sialome of Amazonian anophelines.</title>
        <authorList>
            <person name="Ribeiro J.M."/>
            <person name="Scarpassa V."/>
            <person name="Calvo E."/>
        </authorList>
    </citation>
    <scope>NUCLEOTIDE SEQUENCE</scope>
    <source>
        <tissue evidence="2">Salivary glands</tissue>
    </source>
</reference>
<name>A0A2M4B6B4_9DIPT</name>
<feature type="signal peptide" evidence="1">
    <location>
        <begin position="1"/>
        <end position="20"/>
    </location>
</feature>
<dbReference type="EMBL" id="GGFK01015209">
    <property type="protein sequence ID" value="MBW48530.1"/>
    <property type="molecule type" value="Transcribed_RNA"/>
</dbReference>
<protein>
    <submittedName>
        <fullName evidence="2">Putative secreted protein</fullName>
    </submittedName>
</protein>
<organism evidence="2">
    <name type="scientific">Anopheles triannulatus</name>
    <dbReference type="NCBI Taxonomy" id="58253"/>
    <lineage>
        <taxon>Eukaryota</taxon>
        <taxon>Metazoa</taxon>
        <taxon>Ecdysozoa</taxon>
        <taxon>Arthropoda</taxon>
        <taxon>Hexapoda</taxon>
        <taxon>Insecta</taxon>
        <taxon>Pterygota</taxon>
        <taxon>Neoptera</taxon>
        <taxon>Endopterygota</taxon>
        <taxon>Diptera</taxon>
        <taxon>Nematocera</taxon>
        <taxon>Culicoidea</taxon>
        <taxon>Culicidae</taxon>
        <taxon>Anophelinae</taxon>
        <taxon>Anopheles</taxon>
    </lineage>
</organism>
<sequence>MRRILQIVFWLNRLWLPSVSMVSNCSCAIARTLADGLTTSSESRKLSQQFVPVTSFSIASSFSAKASDSTSSARWHTS</sequence>